<dbReference type="Proteomes" id="UP001472866">
    <property type="component" value="Chromosome 10"/>
</dbReference>
<dbReference type="CDD" id="cd09917">
    <property type="entry name" value="F-box_SF"/>
    <property type="match status" value="1"/>
</dbReference>
<dbReference type="PANTHER" id="PTHR46586">
    <property type="entry name" value="ANKYRIN REPEAT-CONTAINING PROTEIN"/>
    <property type="match status" value="1"/>
</dbReference>
<organism evidence="2 3">
    <name type="scientific">Chloropicon roscoffensis</name>
    <dbReference type="NCBI Taxonomy" id="1461544"/>
    <lineage>
        <taxon>Eukaryota</taxon>
        <taxon>Viridiplantae</taxon>
        <taxon>Chlorophyta</taxon>
        <taxon>Chloropicophyceae</taxon>
        <taxon>Chloropicales</taxon>
        <taxon>Chloropicaceae</taxon>
        <taxon>Chloropicon</taxon>
    </lineage>
</organism>
<proteinExistence type="predicted"/>
<evidence type="ECO:0000313" key="2">
    <source>
        <dbReference type="EMBL" id="WZN64591.1"/>
    </source>
</evidence>
<protein>
    <submittedName>
        <fullName evidence="2">Ankyrin repeat protein</fullName>
    </submittedName>
</protein>
<name>A0AAX4PFP8_9CHLO</name>
<evidence type="ECO:0000256" key="1">
    <source>
        <dbReference type="SAM" id="MobiDB-lite"/>
    </source>
</evidence>
<accession>A0AAX4PFP8</accession>
<dbReference type="AlphaFoldDB" id="A0AAX4PFP8"/>
<gene>
    <name evidence="2" type="ORF">HKI87_10g61480</name>
</gene>
<dbReference type="InterPro" id="IPR052050">
    <property type="entry name" value="SecEffector_AnkRepeat"/>
</dbReference>
<feature type="region of interest" description="Disordered" evidence="1">
    <location>
        <begin position="1"/>
        <end position="28"/>
    </location>
</feature>
<reference evidence="2 3" key="1">
    <citation type="submission" date="2024-03" db="EMBL/GenBank/DDBJ databases">
        <title>Complete genome sequence of the green alga Chloropicon roscoffensis RCC1871.</title>
        <authorList>
            <person name="Lemieux C."/>
            <person name="Pombert J.-F."/>
            <person name="Otis C."/>
            <person name="Turmel M."/>
        </authorList>
    </citation>
    <scope>NUCLEOTIDE SEQUENCE [LARGE SCALE GENOMIC DNA]</scope>
    <source>
        <strain evidence="2 3">RCC1871</strain>
    </source>
</reference>
<sequence length="506" mass="58197">MARGAGEPSAKRAKVDEAKEEEEEDPLVRRREELVRLLEKASAKGKGNARAKKELLTLCAKLEAKNEKLLGRLPPELWQKIVDEYLDQNDLPALAMTCRFFREKQKDLGKKMVTNVNMYRLLQLRNSGRMPSHSMGWFQWVCATFEILPGFEWPWSMRRVRGTVYEGDLLNYAAFQGSVEILRWLMEEKGWEPNMYTGRLAGRGGSVKVLEYLVDRGYEFDREVCNGAAIGGHLEALKFLRGLDPPCPWDEWAYCTQAAEGGHLDVLKWFRSQNPPCTWTERTCAEAAREGHLDVLVWARSQNPPCPWNVWTCSWAAEGGSLDVLKWARSQNPPCPWDWQTCKGAAGGGHLEVLKWARDQDPPCPWDVSTCAQAARNGHLEVLKWARDQDPPCPWDWRTTEDAAENGRLEVLKWVRSQDPPCPWREGACAQAAENGQLEVLKWLRDQDPPCPWSRRYCKALATGSEDPYEITTHHQHIIDWIDQEEDWSDCDSEYYIGRFDVRYLE</sequence>
<keyword evidence="3" id="KW-1185">Reference proteome</keyword>
<dbReference type="SUPFAM" id="SSF48403">
    <property type="entry name" value="Ankyrin repeat"/>
    <property type="match status" value="1"/>
</dbReference>
<dbReference type="PANTHER" id="PTHR46586:SF3">
    <property type="entry name" value="ANKYRIN REPEAT-CONTAINING PROTEIN"/>
    <property type="match status" value="1"/>
</dbReference>
<evidence type="ECO:0000313" key="3">
    <source>
        <dbReference type="Proteomes" id="UP001472866"/>
    </source>
</evidence>
<dbReference type="Gene3D" id="1.25.40.20">
    <property type="entry name" value="Ankyrin repeat-containing domain"/>
    <property type="match status" value="2"/>
</dbReference>
<dbReference type="InterPro" id="IPR036770">
    <property type="entry name" value="Ankyrin_rpt-contain_sf"/>
</dbReference>
<dbReference type="EMBL" id="CP151510">
    <property type="protein sequence ID" value="WZN64591.1"/>
    <property type="molecule type" value="Genomic_DNA"/>
</dbReference>